<evidence type="ECO:0000313" key="11">
    <source>
        <dbReference type="Proteomes" id="UP000316291"/>
    </source>
</evidence>
<dbReference type="PANTHER" id="PTHR43531">
    <property type="entry name" value="PROTEIN ICFG"/>
    <property type="match status" value="1"/>
</dbReference>
<dbReference type="PRINTS" id="PR00260">
    <property type="entry name" value="CHEMTRNSDUCR"/>
</dbReference>
<evidence type="ECO:0000256" key="4">
    <source>
        <dbReference type="PROSITE-ProRule" id="PRU00284"/>
    </source>
</evidence>
<dbReference type="FunFam" id="1.10.287.950:FF:000001">
    <property type="entry name" value="Methyl-accepting chemotaxis sensory transducer"/>
    <property type="match status" value="1"/>
</dbReference>
<dbReference type="Pfam" id="PF00672">
    <property type="entry name" value="HAMP"/>
    <property type="match status" value="1"/>
</dbReference>
<dbReference type="Proteomes" id="UP000316291">
    <property type="component" value="Unassembled WGS sequence"/>
</dbReference>
<dbReference type="OrthoDB" id="9814362at2"/>
<evidence type="ECO:0000256" key="5">
    <source>
        <dbReference type="SAM" id="Coils"/>
    </source>
</evidence>
<dbReference type="SMART" id="SM00283">
    <property type="entry name" value="MA"/>
    <property type="match status" value="1"/>
</dbReference>
<dbReference type="RefSeq" id="WP_018644025.1">
    <property type="nucleotide sequence ID" value="NZ_VLLA01000033.1"/>
</dbReference>
<evidence type="ECO:0000256" key="7">
    <source>
        <dbReference type="SAM" id="Phobius"/>
    </source>
</evidence>
<dbReference type="GO" id="GO:0004888">
    <property type="term" value="F:transmembrane signaling receptor activity"/>
    <property type="evidence" value="ECO:0007669"/>
    <property type="project" value="InterPro"/>
</dbReference>
<feature type="compositionally biased region" description="Low complexity" evidence="6">
    <location>
        <begin position="288"/>
        <end position="303"/>
    </location>
</feature>
<comment type="caution">
    <text evidence="10">The sequence shown here is derived from an EMBL/GenBank/DDBJ whole genome shotgun (WGS) entry which is preliminary data.</text>
</comment>
<keyword evidence="7" id="KW-0472">Membrane</keyword>
<proteinExistence type="inferred from homology"/>
<evidence type="ECO:0000256" key="6">
    <source>
        <dbReference type="SAM" id="MobiDB-lite"/>
    </source>
</evidence>
<keyword evidence="5" id="KW-0175">Coiled coil</keyword>
<dbReference type="InterPro" id="IPR003660">
    <property type="entry name" value="HAMP_dom"/>
</dbReference>
<dbReference type="GO" id="GO:0007165">
    <property type="term" value="P:signal transduction"/>
    <property type="evidence" value="ECO:0007669"/>
    <property type="project" value="UniProtKB-KW"/>
</dbReference>
<dbReference type="Gene3D" id="1.10.287.950">
    <property type="entry name" value="Methyl-accepting chemotaxis protein"/>
    <property type="match status" value="1"/>
</dbReference>
<keyword evidence="11" id="KW-1185">Reference proteome</keyword>
<organism evidence="10 11">
    <name type="scientific">Bradyrhizobium huanghuaihaiense</name>
    <dbReference type="NCBI Taxonomy" id="990078"/>
    <lineage>
        <taxon>Bacteria</taxon>
        <taxon>Pseudomonadati</taxon>
        <taxon>Pseudomonadota</taxon>
        <taxon>Alphaproteobacteria</taxon>
        <taxon>Hyphomicrobiales</taxon>
        <taxon>Nitrobacteraceae</taxon>
        <taxon>Bradyrhizobium</taxon>
    </lineage>
</organism>
<dbReference type="EMBL" id="VLLA01000033">
    <property type="protein sequence ID" value="TWI60400.1"/>
    <property type="molecule type" value="Genomic_DNA"/>
</dbReference>
<feature type="domain" description="HAMP" evidence="9">
    <location>
        <begin position="205"/>
        <end position="257"/>
    </location>
</feature>
<dbReference type="InterPro" id="IPR051310">
    <property type="entry name" value="MCP_chemotaxis"/>
</dbReference>
<accession>A0A562QVY3</accession>
<dbReference type="GO" id="GO:0005886">
    <property type="term" value="C:plasma membrane"/>
    <property type="evidence" value="ECO:0007669"/>
    <property type="project" value="TreeGrafter"/>
</dbReference>
<dbReference type="PROSITE" id="PS50111">
    <property type="entry name" value="CHEMOTAXIS_TRANSDUC_2"/>
    <property type="match status" value="1"/>
</dbReference>
<comment type="similarity">
    <text evidence="3">Belongs to the methyl-accepting chemotaxis (MCP) protein family.</text>
</comment>
<name>A0A562QVY3_9BRAD</name>
<protein>
    <submittedName>
        <fullName evidence="10">Methyl-accepting chemotaxis protein</fullName>
    </submittedName>
</protein>
<evidence type="ECO:0000313" key="10">
    <source>
        <dbReference type="EMBL" id="TWI60400.1"/>
    </source>
</evidence>
<dbReference type="InterPro" id="IPR004090">
    <property type="entry name" value="Chemotax_Me-accpt_rcpt"/>
</dbReference>
<dbReference type="SUPFAM" id="SSF58104">
    <property type="entry name" value="Methyl-accepting chemotaxis protein (MCP) signaling domain"/>
    <property type="match status" value="1"/>
</dbReference>
<gene>
    <name evidence="10" type="ORF">IQ16_07657</name>
</gene>
<evidence type="ECO:0000256" key="3">
    <source>
        <dbReference type="ARBA" id="ARBA00029447"/>
    </source>
</evidence>
<evidence type="ECO:0000256" key="1">
    <source>
        <dbReference type="ARBA" id="ARBA00004370"/>
    </source>
</evidence>
<evidence type="ECO:0000259" key="9">
    <source>
        <dbReference type="PROSITE" id="PS50885"/>
    </source>
</evidence>
<evidence type="ECO:0000259" key="8">
    <source>
        <dbReference type="PROSITE" id="PS50111"/>
    </source>
</evidence>
<dbReference type="InterPro" id="IPR024478">
    <property type="entry name" value="HlyB_4HB_MCP"/>
</dbReference>
<keyword evidence="2" id="KW-0145">Chemotaxis</keyword>
<feature type="domain" description="Methyl-accepting transducer" evidence="8">
    <location>
        <begin position="262"/>
        <end position="477"/>
    </location>
</feature>
<dbReference type="AlphaFoldDB" id="A0A562QVY3"/>
<keyword evidence="4" id="KW-0807">Transducer</keyword>
<dbReference type="Pfam" id="PF00015">
    <property type="entry name" value="MCPsignal"/>
    <property type="match status" value="1"/>
</dbReference>
<dbReference type="CDD" id="cd06225">
    <property type="entry name" value="HAMP"/>
    <property type="match status" value="1"/>
</dbReference>
<dbReference type="GO" id="GO:0006935">
    <property type="term" value="P:chemotaxis"/>
    <property type="evidence" value="ECO:0007669"/>
    <property type="project" value="UniProtKB-KW"/>
</dbReference>
<comment type="subcellular location">
    <subcellularLocation>
        <location evidence="1">Membrane</location>
    </subcellularLocation>
</comment>
<reference evidence="10 11" key="1">
    <citation type="journal article" date="2015" name="Stand. Genomic Sci.">
        <title>Genomic Encyclopedia of Bacterial and Archaeal Type Strains, Phase III: the genomes of soil and plant-associated and newly described type strains.</title>
        <authorList>
            <person name="Whitman W.B."/>
            <person name="Woyke T."/>
            <person name="Klenk H.P."/>
            <person name="Zhou Y."/>
            <person name="Lilburn T.G."/>
            <person name="Beck B.J."/>
            <person name="De Vos P."/>
            <person name="Vandamme P."/>
            <person name="Eisen J.A."/>
            <person name="Garrity G."/>
            <person name="Hugenholtz P."/>
            <person name="Kyrpides N.C."/>
        </authorList>
    </citation>
    <scope>NUCLEOTIDE SEQUENCE [LARGE SCALE GENOMIC DNA]</scope>
    <source>
        <strain evidence="10 11">CGMCC 1.10948</strain>
    </source>
</reference>
<dbReference type="Pfam" id="PF12729">
    <property type="entry name" value="4HB_MCP_1"/>
    <property type="match status" value="1"/>
</dbReference>
<dbReference type="PANTHER" id="PTHR43531:SF11">
    <property type="entry name" value="METHYL-ACCEPTING CHEMOTAXIS PROTEIN 3"/>
    <property type="match status" value="1"/>
</dbReference>
<dbReference type="InterPro" id="IPR004089">
    <property type="entry name" value="MCPsignal_dom"/>
</dbReference>
<feature type="coiled-coil region" evidence="5">
    <location>
        <begin position="76"/>
        <end position="103"/>
    </location>
</feature>
<feature type="region of interest" description="Disordered" evidence="6">
    <location>
        <begin position="274"/>
        <end position="306"/>
    </location>
</feature>
<feature type="compositionally biased region" description="Polar residues" evidence="6">
    <location>
        <begin position="274"/>
        <end position="287"/>
    </location>
</feature>
<dbReference type="SMART" id="SM00304">
    <property type="entry name" value="HAMP"/>
    <property type="match status" value="1"/>
</dbReference>
<sequence>MRFTVKAKLASAFGVVLLLSMAAGGLAYVKLSEMIDTADSLVSRAGRMDRAAEIEKGILSQVRAEKNLLLAPESEADRFTAEIAKQRETLLKLKEEIHAAASAEGKKLIENFGTAYARMNAVQDDALKTARTDKAKAAERSMTEVRKAVAEAMEAANAYVSNVKKNMAEQAARAHEDGNRAHMMLISAVLASLAIGLIAAIWISMSISRGLGRAVGLAGAVASGDLSQTINVSSNDEIGDLVKSLNLMVEKLRQVVEEALTAASNVSAGSQELSASAEQLSQGATEQASSAEEASSSMEEMASNVKQNADNANQTEKIAGQSARDAEASGVAVGRAVEAMQTIAEKITIVQEIARQTDLLALNAAVEAARAGEHGKGFAVVASEVRKLAERSQAAAADIGTLSTESVKVAQEAGHMLSKLVPDIKKTAALVQEITAACREQDVGSAQINQAIQQLDKVGQQNASASEQVSSTSEELASQAEQLQSTISFFRIEHAGRSESAAPAPIDRAVTQLRAKAAHMAAADRGAKKPVPVRKPARAMKVAGGGGFAFDMHDGEDDRDAEFQR</sequence>
<dbReference type="PROSITE" id="PS50885">
    <property type="entry name" value="HAMP"/>
    <property type="match status" value="1"/>
</dbReference>
<keyword evidence="7" id="KW-1133">Transmembrane helix</keyword>
<keyword evidence="7" id="KW-0812">Transmembrane</keyword>
<evidence type="ECO:0000256" key="2">
    <source>
        <dbReference type="ARBA" id="ARBA00022500"/>
    </source>
</evidence>
<feature type="transmembrane region" description="Helical" evidence="7">
    <location>
        <begin position="183"/>
        <end position="203"/>
    </location>
</feature>